<dbReference type="GO" id="GO:0008289">
    <property type="term" value="F:lipid binding"/>
    <property type="evidence" value="ECO:0007669"/>
    <property type="project" value="InterPro"/>
</dbReference>
<reference evidence="2" key="3">
    <citation type="submission" date="2025-09" db="UniProtKB">
        <authorList>
            <consortium name="Ensembl"/>
        </authorList>
    </citation>
    <scope>IDENTIFICATION</scope>
</reference>
<keyword evidence="3" id="KW-1185">Reference proteome</keyword>
<dbReference type="InterPro" id="IPR017942">
    <property type="entry name" value="Lipid-bd_serum_glycop_N"/>
</dbReference>
<dbReference type="CDD" id="cd00026">
    <property type="entry name" value="BPI2"/>
    <property type="match status" value="1"/>
</dbReference>
<dbReference type="GO" id="GO:0034144">
    <property type="term" value="P:negative regulation of toll-like receptor 4 signaling pathway"/>
    <property type="evidence" value="ECO:0007669"/>
    <property type="project" value="TreeGrafter"/>
</dbReference>
<evidence type="ECO:0000259" key="1">
    <source>
        <dbReference type="SMART" id="SM00328"/>
    </source>
</evidence>
<dbReference type="OMA" id="ELCPVIK"/>
<proteinExistence type="predicted"/>
<feature type="domain" description="Lipid-binding serum glycoprotein N-terminal" evidence="1">
    <location>
        <begin position="43"/>
        <end position="262"/>
    </location>
</feature>
<dbReference type="GO" id="GO:0070062">
    <property type="term" value="C:extracellular exosome"/>
    <property type="evidence" value="ECO:0007669"/>
    <property type="project" value="TreeGrafter"/>
</dbReference>
<dbReference type="PANTHER" id="PTHR47395">
    <property type="entry name" value="BPI FOLD-CONTAINING FAMILY B MEMBER 1"/>
    <property type="match status" value="1"/>
</dbReference>
<dbReference type="SMART" id="SM00328">
    <property type="entry name" value="BPI1"/>
    <property type="match status" value="1"/>
</dbReference>
<protein>
    <submittedName>
        <fullName evidence="2">BPI fold containing family B member 1</fullName>
    </submittedName>
</protein>
<dbReference type="AlphaFoldDB" id="A0A4W2CZ37"/>
<dbReference type="Pfam" id="PF01273">
    <property type="entry name" value="LBP_BPI_CETP"/>
    <property type="match status" value="1"/>
</dbReference>
<organism evidence="2 3">
    <name type="scientific">Bos indicus x Bos taurus</name>
    <name type="common">Hybrid cattle</name>
    <dbReference type="NCBI Taxonomy" id="30522"/>
    <lineage>
        <taxon>Eukaryota</taxon>
        <taxon>Metazoa</taxon>
        <taxon>Chordata</taxon>
        <taxon>Craniata</taxon>
        <taxon>Vertebrata</taxon>
        <taxon>Euteleostomi</taxon>
        <taxon>Mammalia</taxon>
        <taxon>Eutheria</taxon>
        <taxon>Laurasiatheria</taxon>
        <taxon>Artiodactyla</taxon>
        <taxon>Ruminantia</taxon>
        <taxon>Pecora</taxon>
        <taxon>Bovidae</taxon>
        <taxon>Bovinae</taxon>
        <taxon>Bos</taxon>
    </lineage>
</organism>
<sequence>MKPSLPSAYVPVQVALSDVPSQPGAPTKPSSLPLPLDPNPWDLSPVLAQKLKNHDVTNTLQQLPLLTAMEEESSRGIFGNLVKSILKHILWMKVTSASIGQLQVQPLANGRQLMVKAPLDVVAGFNVPLFKTVVELHVEVEAQAIIHVETREKDHARLVLSECSNTGGSLRVSLLHKLSFLLKCLADKVISLLTPALPKLVKSELCPVLKAGFEDMRGELLNLTKVPMSLNSEHLKLDFISPVIDHSVVHLILGARLFNSEGKVTKLFNVAGDSLNLPTLNQTPFRLTVRKDVVVAIIAALIHSGKLTVLLDYVLPEVARQLRSSIKVIDETAAAQLGPTQIVKIMSQTTPMLILDQGNAKVAQLIVLEIFATDKDSRPLFTLGIEASSDIQFYVEDGLLVFSFNEIRADRIHLMNSDIGVFNPKLLNNITTKILTSILLPNENGKLRSGIPVSMVKNLGFKSISLSLTKEALVVTQASS</sequence>
<dbReference type="InterPro" id="IPR017943">
    <property type="entry name" value="Bactericidal_perm-incr_a/b_dom"/>
</dbReference>
<evidence type="ECO:0000313" key="2">
    <source>
        <dbReference type="Ensembl" id="ENSBIXP00000017220.1"/>
    </source>
</evidence>
<dbReference type="InterPro" id="IPR001124">
    <property type="entry name" value="Lipid-bd_serum_glycop_C"/>
</dbReference>
<evidence type="ECO:0000313" key="3">
    <source>
        <dbReference type="Proteomes" id="UP000314981"/>
    </source>
</evidence>
<gene>
    <name evidence="2" type="primary">BPIFB1</name>
</gene>
<dbReference type="Proteomes" id="UP000314981">
    <property type="component" value="Chromosome 13"/>
</dbReference>
<dbReference type="Ensembl" id="ENSBIXT00000029586.1">
    <property type="protein sequence ID" value="ENSBIXP00000017220.1"/>
    <property type="gene ID" value="ENSBIXG00000004034.1"/>
</dbReference>
<dbReference type="STRING" id="30522.A0A4W2CZ37"/>
<dbReference type="PIRSF" id="PIRSF037186">
    <property type="entry name" value="PLUNC_long_form"/>
    <property type="match status" value="1"/>
</dbReference>
<accession>A0A4W2CZ37</accession>
<dbReference type="InterPro" id="IPR021193">
    <property type="entry name" value="Bpifb1"/>
</dbReference>
<name>A0A4W2CZ37_BOBOX</name>
<dbReference type="SUPFAM" id="SSF55394">
    <property type="entry name" value="Bactericidal permeability-increasing protein, BPI"/>
    <property type="match status" value="2"/>
</dbReference>
<dbReference type="Pfam" id="PF02886">
    <property type="entry name" value="LBP_BPI_CETP_C"/>
    <property type="match status" value="1"/>
</dbReference>
<dbReference type="Gene3D" id="3.15.20.10">
    <property type="entry name" value="Bactericidal permeability-increasing protein, domain 2"/>
    <property type="match status" value="1"/>
</dbReference>
<dbReference type="CDD" id="cd00025">
    <property type="entry name" value="BPI1"/>
    <property type="match status" value="1"/>
</dbReference>
<dbReference type="GO" id="GO:0002227">
    <property type="term" value="P:innate immune response in mucosa"/>
    <property type="evidence" value="ECO:0007669"/>
    <property type="project" value="TreeGrafter"/>
</dbReference>
<reference evidence="2" key="2">
    <citation type="submission" date="2025-08" db="UniProtKB">
        <authorList>
            <consortium name="Ensembl"/>
        </authorList>
    </citation>
    <scope>IDENTIFICATION</scope>
</reference>
<reference evidence="2 3" key="1">
    <citation type="submission" date="2018-11" db="EMBL/GenBank/DDBJ databases">
        <title>Haplotype-resolved cattle genomes.</title>
        <authorList>
            <person name="Low W.Y."/>
            <person name="Tearle R."/>
            <person name="Bickhart D.M."/>
            <person name="Rosen B.D."/>
            <person name="Koren S."/>
            <person name="Rhie A."/>
            <person name="Hiendleder S."/>
            <person name="Phillippy A.M."/>
            <person name="Smith T.P.L."/>
            <person name="Williams J.L."/>
        </authorList>
    </citation>
    <scope>NUCLEOTIDE SEQUENCE [LARGE SCALE GENOMIC DNA]</scope>
</reference>
<dbReference type="PANTHER" id="PTHR47395:SF1">
    <property type="entry name" value="BPI FOLD-CONTAINING FAMILY B MEMBER 1"/>
    <property type="match status" value="1"/>
</dbReference>
<dbReference type="Gene3D" id="3.15.10.10">
    <property type="entry name" value="Bactericidal permeability-increasing protein, domain 1"/>
    <property type="match status" value="1"/>
</dbReference>